<protein>
    <recommendedName>
        <fullName evidence="3">Outer membrane protein beta-barrel domain-containing protein</fullName>
    </recommendedName>
</protein>
<gene>
    <name evidence="1" type="ORF">SAMN05444148_1576</name>
</gene>
<organism evidence="1 2">
    <name type="scientific">Winogradskyella jejuensis</name>
    <dbReference type="NCBI Taxonomy" id="1089305"/>
    <lineage>
        <taxon>Bacteria</taxon>
        <taxon>Pseudomonadati</taxon>
        <taxon>Bacteroidota</taxon>
        <taxon>Flavobacteriia</taxon>
        <taxon>Flavobacteriales</taxon>
        <taxon>Flavobacteriaceae</taxon>
        <taxon>Winogradskyella</taxon>
    </lineage>
</organism>
<dbReference type="SUPFAM" id="SSF103515">
    <property type="entry name" value="Autotransporter"/>
    <property type="match status" value="1"/>
</dbReference>
<dbReference type="Proteomes" id="UP000184522">
    <property type="component" value="Unassembled WGS sequence"/>
</dbReference>
<dbReference type="InterPro" id="IPR036709">
    <property type="entry name" value="Autotransporte_beta_dom_sf"/>
</dbReference>
<dbReference type="AlphaFoldDB" id="A0A1M5RFK1"/>
<sequence length="180" mass="19445">MFVFVGFANAIQAQFIKERSINAQIGLGLTAPYNSVDDVSSTGFFIQGEYVLTVKSWFELKPYFGFITTNSNGEDINGNPSPELAETTAVFLGGKFRLRAPIPYVAPYIELGVGASVGKFTTITAFDVVDKSGLAYHIPVALGLELGKNHGVDLGLTYYFQPQEKQFSGAVALGLSFPID</sequence>
<name>A0A1M5RFK1_9FLAO</name>
<keyword evidence="2" id="KW-1185">Reference proteome</keyword>
<reference evidence="2" key="1">
    <citation type="submission" date="2016-11" db="EMBL/GenBank/DDBJ databases">
        <authorList>
            <person name="Varghese N."/>
            <person name="Submissions S."/>
        </authorList>
    </citation>
    <scope>NUCLEOTIDE SEQUENCE [LARGE SCALE GENOMIC DNA]</scope>
    <source>
        <strain evidence="2">DSM 25330</strain>
    </source>
</reference>
<dbReference type="EMBL" id="FQWS01000002">
    <property type="protein sequence ID" value="SHH25137.1"/>
    <property type="molecule type" value="Genomic_DNA"/>
</dbReference>
<accession>A0A1M5RFK1</accession>
<evidence type="ECO:0000313" key="1">
    <source>
        <dbReference type="EMBL" id="SHH25137.1"/>
    </source>
</evidence>
<evidence type="ECO:0008006" key="3">
    <source>
        <dbReference type="Google" id="ProtNLM"/>
    </source>
</evidence>
<dbReference type="STRING" id="1089305.SAMN05444148_1576"/>
<evidence type="ECO:0000313" key="2">
    <source>
        <dbReference type="Proteomes" id="UP000184522"/>
    </source>
</evidence>
<proteinExistence type="predicted"/>